<sequence>MSHGQPFEENSTSQAPQAPTVPSSEGEVPSNPPQCRYATRRPSTSPPLEPSVLADSQRPSDISPEVIIKRPMVTAPSIEVGALRLIWIVPEGARSLTTIHFSIDGRQGILEARHIAEALHIPYEPMDLTHFREWSPKSQRDMRGGAILDDLFKISEGFYFGPHHSIMVALLHFEEKVHKKKLQRADTIPLLFPRLLCHILEHICYPTEPHLERRHHCREHFTLDKWTQLAGYLTHVAAPPLRPAPLMPPQAE</sequence>
<evidence type="ECO:0000313" key="2">
    <source>
        <dbReference type="EMBL" id="RVX11547.1"/>
    </source>
</evidence>
<proteinExistence type="predicted"/>
<evidence type="ECO:0000313" key="3">
    <source>
        <dbReference type="Proteomes" id="UP000288805"/>
    </source>
</evidence>
<dbReference type="Proteomes" id="UP000288805">
    <property type="component" value="Unassembled WGS sequence"/>
</dbReference>
<dbReference type="EMBL" id="QGNW01000030">
    <property type="protein sequence ID" value="RVX11547.1"/>
    <property type="molecule type" value="Genomic_DNA"/>
</dbReference>
<organism evidence="2 3">
    <name type="scientific">Vitis vinifera</name>
    <name type="common">Grape</name>
    <dbReference type="NCBI Taxonomy" id="29760"/>
    <lineage>
        <taxon>Eukaryota</taxon>
        <taxon>Viridiplantae</taxon>
        <taxon>Streptophyta</taxon>
        <taxon>Embryophyta</taxon>
        <taxon>Tracheophyta</taxon>
        <taxon>Spermatophyta</taxon>
        <taxon>Magnoliopsida</taxon>
        <taxon>eudicotyledons</taxon>
        <taxon>Gunneridae</taxon>
        <taxon>Pentapetalae</taxon>
        <taxon>rosids</taxon>
        <taxon>Vitales</taxon>
        <taxon>Vitaceae</taxon>
        <taxon>Viteae</taxon>
        <taxon>Vitis</taxon>
    </lineage>
</organism>
<reference evidence="2 3" key="1">
    <citation type="journal article" date="2018" name="PLoS Genet.">
        <title>Population sequencing reveals clonal diversity and ancestral inbreeding in the grapevine cultivar Chardonnay.</title>
        <authorList>
            <person name="Roach M.J."/>
            <person name="Johnson D.L."/>
            <person name="Bohlmann J."/>
            <person name="van Vuuren H.J."/>
            <person name="Jones S.J."/>
            <person name="Pretorius I.S."/>
            <person name="Schmidt S.A."/>
            <person name="Borneman A.R."/>
        </authorList>
    </citation>
    <scope>NUCLEOTIDE SEQUENCE [LARGE SCALE GENOMIC DNA]</scope>
    <source>
        <strain evidence="3">cv. Chardonnay</strain>
        <tissue evidence="2">Leaf</tissue>
    </source>
</reference>
<gene>
    <name evidence="2" type="ORF">CK203_015785</name>
</gene>
<dbReference type="AlphaFoldDB" id="A0A438JRG5"/>
<name>A0A438JRG5_VITVI</name>
<comment type="caution">
    <text evidence="2">The sequence shown here is derived from an EMBL/GenBank/DDBJ whole genome shotgun (WGS) entry which is preliminary data.</text>
</comment>
<feature type="compositionally biased region" description="Polar residues" evidence="1">
    <location>
        <begin position="8"/>
        <end position="23"/>
    </location>
</feature>
<feature type="region of interest" description="Disordered" evidence="1">
    <location>
        <begin position="1"/>
        <end position="59"/>
    </location>
</feature>
<protein>
    <submittedName>
        <fullName evidence="2">Uncharacterized protein</fullName>
    </submittedName>
</protein>
<accession>A0A438JRG5</accession>
<evidence type="ECO:0000256" key="1">
    <source>
        <dbReference type="SAM" id="MobiDB-lite"/>
    </source>
</evidence>